<evidence type="ECO:0000313" key="2">
    <source>
        <dbReference type="Proteomes" id="UP000242164"/>
    </source>
</evidence>
<name>A0AAX2CHJ2_9BACI</name>
<evidence type="ECO:0008006" key="3">
    <source>
        <dbReference type="Google" id="ProtNLM"/>
    </source>
</evidence>
<evidence type="ECO:0000313" key="1">
    <source>
        <dbReference type="EMBL" id="SCL94514.1"/>
    </source>
</evidence>
<comment type="caution">
    <text evidence="1">The sequence shown here is derived from an EMBL/GenBank/DDBJ whole genome shotgun (WGS) entry which is preliminary data.</text>
</comment>
<dbReference type="Pfam" id="PF06013">
    <property type="entry name" value="WXG100"/>
    <property type="match status" value="1"/>
</dbReference>
<dbReference type="EMBL" id="FMIK01000029">
    <property type="protein sequence ID" value="SCL94514.1"/>
    <property type="molecule type" value="Genomic_DNA"/>
</dbReference>
<dbReference type="Proteomes" id="UP000242164">
    <property type="component" value="Unassembled WGS sequence"/>
</dbReference>
<dbReference type="InterPro" id="IPR036689">
    <property type="entry name" value="ESAT-6-like_sf"/>
</dbReference>
<dbReference type="AlphaFoldDB" id="A0AAX2CHJ2"/>
<dbReference type="InterPro" id="IPR010310">
    <property type="entry name" value="T7SS_ESAT-6-like"/>
</dbReference>
<proteinExistence type="predicted"/>
<dbReference type="GeneID" id="33897386"/>
<accession>A0AAX2CHJ2</accession>
<reference evidence="1 2" key="1">
    <citation type="submission" date="2016-08" db="EMBL/GenBank/DDBJ databases">
        <authorList>
            <person name="Loux V."/>
            <person name="Rue O."/>
        </authorList>
    </citation>
    <scope>NUCLEOTIDE SEQUENCE [LARGE SCALE GENOMIC DNA]</scope>
    <source>
        <strain evidence="1 2">AFSSA_08CEB44bac</strain>
    </source>
</reference>
<dbReference type="SUPFAM" id="SSF140453">
    <property type="entry name" value="EsxAB dimer-like"/>
    <property type="match status" value="1"/>
</dbReference>
<dbReference type="RefSeq" id="WP_012094556.1">
    <property type="nucleotide sequence ID" value="NZ_CP024096.1"/>
</dbReference>
<organism evidence="1 2">
    <name type="scientific">Bacillus cytotoxicus</name>
    <dbReference type="NCBI Taxonomy" id="580165"/>
    <lineage>
        <taxon>Bacteria</taxon>
        <taxon>Bacillati</taxon>
        <taxon>Bacillota</taxon>
        <taxon>Bacilli</taxon>
        <taxon>Bacillales</taxon>
        <taxon>Bacillaceae</taxon>
        <taxon>Bacillus</taxon>
        <taxon>Bacillus cereus group</taxon>
    </lineage>
</organism>
<protein>
    <recommendedName>
        <fullName evidence="3">WXG100 family type VII secretion target</fullName>
    </recommendedName>
</protein>
<gene>
    <name evidence="1" type="ORF">BCB44BAC_02392</name>
</gene>
<sequence length="101" mass="11628">MYSKEIEIYGSEALNALSYAEQIEQGVKDSLQQARELQAYVISSHWNGKTRNAFLSYLELLIQFNTKMAEALEGHTKALKELDEHIQSFTNHPEVKEIKKL</sequence>